<evidence type="ECO:0000313" key="2">
    <source>
        <dbReference type="WormBase" id="Bm7729"/>
    </source>
</evidence>
<dbReference type="EMBL" id="LN854668">
    <property type="protein sequence ID" value="CRZ21715.1"/>
    <property type="molecule type" value="Genomic_DNA"/>
</dbReference>
<gene>
    <name evidence="1 2" type="ORF">Bm7729</name>
    <name evidence="1" type="ORF">BM_Bm7729</name>
</gene>
<accession>A0A0H5RZQ0</accession>
<protein>
    <submittedName>
        <fullName evidence="1">Bm7729</fullName>
    </submittedName>
</protein>
<proteinExistence type="predicted"/>
<sequence length="132" mass="14791">MQRSLTLGDTKVKGIEVSDHSKMTTIVSSRATRTLRIIAERMCGRVEKEEEGYQYTVVGKPVAYQESSREDLCFENSKFVSKVNFTGREELPPINDMLEAFAAFAMTPHRLVLSSALDLQASCINEQAVNEI</sequence>
<evidence type="ECO:0000313" key="1">
    <source>
        <dbReference type="EMBL" id="CRZ21715.1"/>
    </source>
</evidence>
<name>A0A0H5RZQ0_BRUMA</name>
<organism evidence="1">
    <name type="scientific">Brugia malayi</name>
    <name type="common">Filarial nematode worm</name>
    <dbReference type="NCBI Taxonomy" id="6279"/>
    <lineage>
        <taxon>Eukaryota</taxon>
        <taxon>Metazoa</taxon>
        <taxon>Ecdysozoa</taxon>
        <taxon>Nematoda</taxon>
        <taxon>Chromadorea</taxon>
        <taxon>Rhabditida</taxon>
        <taxon>Spirurina</taxon>
        <taxon>Spiruromorpha</taxon>
        <taxon>Filarioidea</taxon>
        <taxon>Onchocercidae</taxon>
        <taxon>Brugia</taxon>
    </lineage>
</organism>
<dbReference type="AlphaFoldDB" id="A0A0H5RZQ0"/>
<reference evidence="1" key="1">
    <citation type="journal article" date="2007" name="Science">
        <title>Draft genome of the filarial nematode parasite Brugia malayi.</title>
        <authorList>
            <person name="Ghedin E."/>
            <person name="Wang S."/>
            <person name="Spiro D."/>
            <person name="Caler E."/>
            <person name="Zhao Q."/>
            <person name="Crabtree J."/>
            <person name="Allen J.E."/>
            <person name="Delcher A.L."/>
            <person name="Guiliano D.B."/>
            <person name="Miranda-Saavedra D."/>
            <person name="Angiuoli S.V."/>
            <person name="Creasy T."/>
            <person name="Amedeo P."/>
            <person name="Haas B."/>
            <person name="El-Sayed N.M."/>
            <person name="Wortman J.R."/>
            <person name="Feldblyum T."/>
            <person name="Tallon L."/>
            <person name="Schatz M."/>
            <person name="Shumway M."/>
            <person name="Koo H."/>
            <person name="Salzberg S.L."/>
            <person name="Schobel S."/>
            <person name="Pertea M."/>
            <person name="Pop M."/>
            <person name="White O."/>
            <person name="Barton G.J."/>
            <person name="Carlow C.K."/>
            <person name="Crawford M.J."/>
            <person name="Daub J."/>
            <person name="Dimmic M.W."/>
            <person name="Estes C.F."/>
            <person name="Foster J.M."/>
            <person name="Ganatra M."/>
            <person name="Gregory W.F."/>
            <person name="Johnson N.M."/>
            <person name="Jin J."/>
            <person name="Komuniecki R."/>
            <person name="Korf I."/>
            <person name="Kumar S."/>
            <person name="Laney S."/>
            <person name="Li B.W."/>
            <person name="Li W."/>
            <person name="Lindblom T.H."/>
            <person name="Lustigman S."/>
            <person name="Ma D."/>
            <person name="Maina C.V."/>
            <person name="Martin D.M."/>
            <person name="McCarter J.P."/>
            <person name="McReynolds L."/>
            <person name="Mitreva M."/>
            <person name="Nutman T.B."/>
            <person name="Parkinson J."/>
            <person name="Peregrin-Alvarez J.M."/>
            <person name="Poole C."/>
            <person name="Ren Q."/>
            <person name="Saunders L."/>
            <person name="Sluder A.E."/>
            <person name="Smith K."/>
            <person name="Stanke M."/>
            <person name="Unnasch T.R."/>
            <person name="Ware J."/>
            <person name="Wei A.D."/>
            <person name="Weil G."/>
            <person name="Williams D.J."/>
            <person name="Zhang Y."/>
            <person name="Williams S.A."/>
            <person name="Fraser-Liggett C."/>
            <person name="Slatko B."/>
            <person name="Blaxter M.L."/>
            <person name="Scott A.L."/>
        </authorList>
    </citation>
    <scope>NUCLEOTIDE SEQUENCE</scope>
    <source>
        <strain evidence="1">FR3</strain>
    </source>
</reference>
<reference evidence="1" key="2">
    <citation type="submission" date="2012-12" db="EMBL/GenBank/DDBJ databases">
        <authorList>
            <person name="Gao Y.W."/>
            <person name="Fan S.T."/>
            <person name="Sun H.T."/>
            <person name="Wang Z."/>
            <person name="Gao X.L."/>
            <person name="Li Y.G."/>
            <person name="Wang T.C."/>
            <person name="Zhang K."/>
            <person name="Xu W.W."/>
            <person name="Yu Z.J."/>
            <person name="Xia X.Z."/>
        </authorList>
    </citation>
    <scope>NUCLEOTIDE SEQUENCE</scope>
    <source>
        <strain evidence="1">FR3</strain>
    </source>
</reference>
<dbReference type="WormBase" id="Bm7729">
    <property type="protein sequence ID" value="BM45040"/>
    <property type="gene ID" value="WBGene00227990"/>
</dbReference>